<dbReference type="EMBL" id="LN899821">
    <property type="protein sequence ID" value="CUV17989.1"/>
    <property type="molecule type" value="Genomic_DNA"/>
</dbReference>
<feature type="region of interest" description="Disordered" evidence="1">
    <location>
        <begin position="1"/>
        <end position="32"/>
    </location>
</feature>
<organism evidence="2">
    <name type="scientific">Ralstonia solanacearum</name>
    <name type="common">Pseudomonas solanacearum</name>
    <dbReference type="NCBI Taxonomy" id="305"/>
    <lineage>
        <taxon>Bacteria</taxon>
        <taxon>Pseudomonadati</taxon>
        <taxon>Pseudomonadota</taxon>
        <taxon>Betaproteobacteria</taxon>
        <taxon>Burkholderiales</taxon>
        <taxon>Burkholderiaceae</taxon>
        <taxon>Ralstonia</taxon>
        <taxon>Ralstonia solanacearum species complex</taxon>
    </lineage>
</organism>
<accession>A0A0S4U7G1</accession>
<sequence>MTFSKNGKSSGRNVSFSTDETGIARTIDVPGSVTGTGYNREIKFLRGKHPYEDCGSE</sequence>
<evidence type="ECO:0000256" key="1">
    <source>
        <dbReference type="SAM" id="MobiDB-lite"/>
    </source>
</evidence>
<evidence type="ECO:0000313" key="2">
    <source>
        <dbReference type="EMBL" id="CUV17989.1"/>
    </source>
</evidence>
<protein>
    <submittedName>
        <fullName evidence="2">Uncharacterized protein</fullName>
    </submittedName>
</protein>
<reference evidence="2" key="1">
    <citation type="submission" date="2015-10" db="EMBL/GenBank/DDBJ databases">
        <authorList>
            <person name="Gilbert D.G."/>
        </authorList>
    </citation>
    <scope>NUCLEOTIDE SEQUENCE</scope>
    <source>
        <strain evidence="2">Phyl III-seqv23</strain>
    </source>
</reference>
<dbReference type="AlphaFoldDB" id="A0A0S4U7G1"/>
<feature type="compositionally biased region" description="Polar residues" evidence="1">
    <location>
        <begin position="1"/>
        <end position="20"/>
    </location>
</feature>
<proteinExistence type="predicted"/>
<name>A0A0S4U7G1_RALSL</name>
<gene>
    <name evidence="2" type="ORF">PSS4_v1_410005</name>
</gene>